<keyword evidence="3" id="KW-1185">Reference proteome</keyword>
<feature type="signal peptide" evidence="1">
    <location>
        <begin position="1"/>
        <end position="19"/>
    </location>
</feature>
<organism evidence="2 3">
    <name type="scientific">Exilibacterium tricleocarpae</name>
    <dbReference type="NCBI Taxonomy" id="2591008"/>
    <lineage>
        <taxon>Bacteria</taxon>
        <taxon>Pseudomonadati</taxon>
        <taxon>Pseudomonadota</taxon>
        <taxon>Gammaproteobacteria</taxon>
        <taxon>Cellvibrionales</taxon>
        <taxon>Cellvibrionaceae</taxon>
        <taxon>Exilibacterium</taxon>
    </lineage>
</organism>
<dbReference type="EMBL" id="VHSG01000043">
    <property type="protein sequence ID" value="TQV66166.1"/>
    <property type="molecule type" value="Genomic_DNA"/>
</dbReference>
<dbReference type="RefSeq" id="WP_142930162.1">
    <property type="nucleotide sequence ID" value="NZ_ML660118.1"/>
</dbReference>
<gene>
    <name evidence="2" type="ORF">FKG94_27470</name>
</gene>
<evidence type="ECO:0000313" key="3">
    <source>
        <dbReference type="Proteomes" id="UP000319732"/>
    </source>
</evidence>
<accession>A0A545SMT5</accession>
<sequence length="492" mass="51727">MRNTVLTLMALAASLPAYACLKNGALDTCQYPPLNDDNGLVAQFTGINDESAAPVAGAAVNLHRVTLTGADSRCADGSPAVMYVRNATGAVNQSRWLIVLEGGGTGFDPNNTLDQAMWNRWTGAGPTPLLNWLQKSSTDWLTAGGAIGRDGQPDLPLEVVVGGILNGAASSFSGWNAVYVNYCSSDGWMGQQAGVEMPGAGTWVEGGDVWEGFKMDFHGHDIIADVLAMLDDPASWSADQNPEYQMPDISDAKIVFVAGESAGGNGVMENLDFIADTLTAINPGVQVSGSVGASHKPTIATPADSWWLDGNGNLTDDIEEGMISRWAQVLQVNGFVDQSCLGAGGTYECTLLPLLLPSITTGVHVKQDMSDPLVSSPYAVLPPLPPPFPLNPYQDGIITDYTDWIATGVAAFFAPNCGVHASLTGPAYFSDVLQQREFTGGVIGAIVYDTVSYDEALLRFVAPGLAPVQIHHGLTGTTLGGNDYVWVSPPGC</sequence>
<comment type="caution">
    <text evidence="2">The sequence shown here is derived from an EMBL/GenBank/DDBJ whole genome shotgun (WGS) entry which is preliminary data.</text>
</comment>
<dbReference type="GO" id="GO:0016787">
    <property type="term" value="F:hydrolase activity"/>
    <property type="evidence" value="ECO:0007669"/>
    <property type="project" value="InterPro"/>
</dbReference>
<name>A0A545SMT5_9GAMM</name>
<protein>
    <submittedName>
        <fullName evidence="2">Uncharacterized protein</fullName>
    </submittedName>
</protein>
<reference evidence="2 3" key="1">
    <citation type="submission" date="2019-06" db="EMBL/GenBank/DDBJ databases">
        <title>Whole genome sequence for Cellvibrionaceae sp. R142.</title>
        <authorList>
            <person name="Wang G."/>
        </authorList>
    </citation>
    <scope>NUCLEOTIDE SEQUENCE [LARGE SCALE GENOMIC DNA]</scope>
    <source>
        <strain evidence="2 3">R142</strain>
    </source>
</reference>
<keyword evidence="1" id="KW-0732">Signal</keyword>
<evidence type="ECO:0000313" key="2">
    <source>
        <dbReference type="EMBL" id="TQV66166.1"/>
    </source>
</evidence>
<dbReference type="Proteomes" id="UP000319732">
    <property type="component" value="Unassembled WGS sequence"/>
</dbReference>
<evidence type="ECO:0000256" key="1">
    <source>
        <dbReference type="SAM" id="SignalP"/>
    </source>
</evidence>
<dbReference type="PANTHER" id="PTHR21562">
    <property type="entry name" value="NOTUM-RELATED"/>
    <property type="match status" value="1"/>
</dbReference>
<dbReference type="OrthoDB" id="9802991at2"/>
<dbReference type="InterPro" id="IPR004963">
    <property type="entry name" value="PAE/NOTUM"/>
</dbReference>
<feature type="chain" id="PRO_5022244117" evidence="1">
    <location>
        <begin position="20"/>
        <end position="492"/>
    </location>
</feature>
<proteinExistence type="predicted"/>
<dbReference type="PANTHER" id="PTHR21562:SF122">
    <property type="entry name" value="PALMITOLEOYL-PROTEIN CARBOXYLESTERASE NOTUM"/>
    <property type="match status" value="1"/>
</dbReference>
<dbReference type="AlphaFoldDB" id="A0A545SMT5"/>